<dbReference type="AlphaFoldDB" id="A0AAN9KL59"/>
<reference evidence="1 2" key="1">
    <citation type="submission" date="2024-01" db="EMBL/GenBank/DDBJ databases">
        <title>The genomes of 5 underutilized Papilionoideae crops provide insights into root nodulation and disease resistance.</title>
        <authorList>
            <person name="Yuan L."/>
        </authorList>
    </citation>
    <scope>NUCLEOTIDE SEQUENCE [LARGE SCALE GENOMIC DNA]</scope>
    <source>
        <strain evidence="1">LY-2023</strain>
        <tissue evidence="1">Leaf</tissue>
    </source>
</reference>
<organism evidence="1 2">
    <name type="scientific">Clitoria ternatea</name>
    <name type="common">Butterfly pea</name>
    <dbReference type="NCBI Taxonomy" id="43366"/>
    <lineage>
        <taxon>Eukaryota</taxon>
        <taxon>Viridiplantae</taxon>
        <taxon>Streptophyta</taxon>
        <taxon>Embryophyta</taxon>
        <taxon>Tracheophyta</taxon>
        <taxon>Spermatophyta</taxon>
        <taxon>Magnoliopsida</taxon>
        <taxon>eudicotyledons</taxon>
        <taxon>Gunneridae</taxon>
        <taxon>Pentapetalae</taxon>
        <taxon>rosids</taxon>
        <taxon>fabids</taxon>
        <taxon>Fabales</taxon>
        <taxon>Fabaceae</taxon>
        <taxon>Papilionoideae</taxon>
        <taxon>50 kb inversion clade</taxon>
        <taxon>NPAAA clade</taxon>
        <taxon>indigoferoid/millettioid clade</taxon>
        <taxon>Phaseoleae</taxon>
        <taxon>Clitoria</taxon>
    </lineage>
</organism>
<comment type="caution">
    <text evidence="1">The sequence shown here is derived from an EMBL/GenBank/DDBJ whole genome shotgun (WGS) entry which is preliminary data.</text>
</comment>
<protein>
    <submittedName>
        <fullName evidence="1">Uncharacterized protein</fullName>
    </submittedName>
</protein>
<proteinExistence type="predicted"/>
<keyword evidence="2" id="KW-1185">Reference proteome</keyword>
<accession>A0AAN9KL59</accession>
<sequence length="148" mass="17025">MVLCTVYCDTSNQHLVNTCEFFFCPGTLWGVRCFRFSPSIWSSSHILMAEDEGRVGDSSTMEDNVQYLVVLPFWRCLRCNLMAVAYYFQMNYLMEQVTWTHRDQVVVVSSGITRVNGLGVVKRIGFQVDSQAYLLDGLGFPRRRVVLE</sequence>
<dbReference type="Proteomes" id="UP001359559">
    <property type="component" value="Unassembled WGS sequence"/>
</dbReference>
<gene>
    <name evidence="1" type="ORF">RJT34_02932</name>
</gene>
<evidence type="ECO:0000313" key="1">
    <source>
        <dbReference type="EMBL" id="KAK7318233.1"/>
    </source>
</evidence>
<dbReference type="EMBL" id="JAYKXN010000001">
    <property type="protein sequence ID" value="KAK7318233.1"/>
    <property type="molecule type" value="Genomic_DNA"/>
</dbReference>
<name>A0AAN9KL59_CLITE</name>
<evidence type="ECO:0000313" key="2">
    <source>
        <dbReference type="Proteomes" id="UP001359559"/>
    </source>
</evidence>